<dbReference type="RefSeq" id="XP_008485068.1">
    <property type="nucleotide sequence ID" value="XM_008486846.2"/>
</dbReference>
<accession>A0A1S3DMZ4</accession>
<reference evidence="3" key="1">
    <citation type="submission" date="2025-08" db="UniProtKB">
        <authorList>
            <consortium name="RefSeq"/>
        </authorList>
    </citation>
    <scope>IDENTIFICATION</scope>
</reference>
<dbReference type="GO" id="GO:0007220">
    <property type="term" value="P:Notch receptor processing"/>
    <property type="evidence" value="ECO:0007669"/>
    <property type="project" value="TreeGrafter"/>
</dbReference>
<dbReference type="Proteomes" id="UP000079169">
    <property type="component" value="Unplaced"/>
</dbReference>
<proteinExistence type="predicted"/>
<dbReference type="SUPFAM" id="SSF53187">
    <property type="entry name" value="Zn-dependent exopeptidases"/>
    <property type="match status" value="1"/>
</dbReference>
<dbReference type="KEGG" id="dci:103521739"/>
<dbReference type="AlphaFoldDB" id="A0A1S3DMZ4"/>
<dbReference type="Gene3D" id="3.40.630.10">
    <property type="entry name" value="Zn peptidases"/>
    <property type="match status" value="1"/>
</dbReference>
<dbReference type="PANTHER" id="PTHR21092:SF0">
    <property type="entry name" value="NICASTRIN"/>
    <property type="match status" value="1"/>
</dbReference>
<protein>
    <submittedName>
        <fullName evidence="3">Nicastrin-like</fullName>
    </submittedName>
</protein>
<evidence type="ECO:0000256" key="1">
    <source>
        <dbReference type="SAM" id="Phobius"/>
    </source>
</evidence>
<evidence type="ECO:0000313" key="2">
    <source>
        <dbReference type="Proteomes" id="UP000079169"/>
    </source>
</evidence>
<organism evidence="2 3">
    <name type="scientific">Diaphorina citri</name>
    <name type="common">Asian citrus psyllid</name>
    <dbReference type="NCBI Taxonomy" id="121845"/>
    <lineage>
        <taxon>Eukaryota</taxon>
        <taxon>Metazoa</taxon>
        <taxon>Ecdysozoa</taxon>
        <taxon>Arthropoda</taxon>
        <taxon>Hexapoda</taxon>
        <taxon>Insecta</taxon>
        <taxon>Pterygota</taxon>
        <taxon>Neoptera</taxon>
        <taxon>Paraneoptera</taxon>
        <taxon>Hemiptera</taxon>
        <taxon>Sternorrhyncha</taxon>
        <taxon>Psylloidea</taxon>
        <taxon>Psyllidae</taxon>
        <taxon>Diaphorininae</taxon>
        <taxon>Diaphorina</taxon>
    </lineage>
</organism>
<keyword evidence="1" id="KW-0812">Transmembrane</keyword>
<dbReference type="GO" id="GO:0016485">
    <property type="term" value="P:protein processing"/>
    <property type="evidence" value="ECO:0007669"/>
    <property type="project" value="InterPro"/>
</dbReference>
<dbReference type="STRING" id="121845.A0A1S3DMZ4"/>
<dbReference type="PANTHER" id="PTHR21092">
    <property type="entry name" value="NICASTRIN"/>
    <property type="match status" value="1"/>
</dbReference>
<feature type="transmembrane region" description="Helical" evidence="1">
    <location>
        <begin position="370"/>
        <end position="389"/>
    </location>
</feature>
<keyword evidence="1" id="KW-0472">Membrane</keyword>
<gene>
    <name evidence="3" type="primary">LOC103521739</name>
</gene>
<keyword evidence="2" id="KW-1185">Reference proteome</keyword>
<keyword evidence="1" id="KW-1133">Transmembrane helix</keyword>
<evidence type="ECO:0000313" key="3">
    <source>
        <dbReference type="RefSeq" id="XP_008485068.1"/>
    </source>
</evidence>
<dbReference type="Pfam" id="PF05450">
    <property type="entry name" value="Nicastrin"/>
    <property type="match status" value="1"/>
</dbReference>
<name>A0A1S3DMZ4_DIACI</name>
<dbReference type="GeneID" id="103521739"/>
<dbReference type="GO" id="GO:0005886">
    <property type="term" value="C:plasma membrane"/>
    <property type="evidence" value="ECO:0007669"/>
    <property type="project" value="TreeGrafter"/>
</dbReference>
<dbReference type="InterPro" id="IPR008710">
    <property type="entry name" value="Nicastrin"/>
</dbReference>
<sequence>MNENWNFPIVIISDNIIIDSLVQCYKDHNTPLSVQEDSWHPLCGLEMEMGMSGNTNTEVCIRRSRLYYENHAIKQCDALGGRNIVYSAEKLSADQPIKNHSLILVTARLDSKSMFDGIVPGALSTVTSIVTLLSAARILSQARSKLSPPSKPNTNALFLLLDGEAYDYIGSSRVVYDMKTGGFPKTSLPIGEQHVKLMIELSQIASNKYIASRRPVKLTVDEMLYCYLKSHNCTLFTQLTGHMDNTRPTYYVGIKDYKRYIVTATGILLANLTGTVTNMTKDECKAEMNRIYEPGTSDNQNYYWIVTNITVENAGYCNKNLVNFTAAVSPAFTIDGYNWSSGTYPSWSESVWMKLGLRMFMKPSPSYEKLVFLSGLGVLAVSFLCVLSLKKHITHLVSSIV</sequence>
<dbReference type="PaxDb" id="121845-A0A1S3DMZ4"/>